<sequence>MAATPPAPASQERVRVSPYPQRRRRPVSNQVYEPITSNIYRLVVQPLVKGFVGERDTSGNALEPFVAAGTTFQEIMEKIWEQFSSHIKGRAVKADNSWTMQLDSVAITNWVKFMAFKVKKHLVDSSKSEEGWNAWLHLMQDKTATLLIYEYGNGIGRSKIEQPS</sequence>
<evidence type="ECO:0000313" key="5">
    <source>
        <dbReference type="EMBL" id="KAE9140912.1"/>
    </source>
</evidence>
<dbReference type="EMBL" id="QXGD01000012">
    <property type="protein sequence ID" value="KAE9257911.1"/>
    <property type="molecule type" value="Genomic_DNA"/>
</dbReference>
<dbReference type="EMBL" id="QXFX01000865">
    <property type="protein sequence ID" value="KAE9102236.1"/>
    <property type="molecule type" value="Genomic_DNA"/>
</dbReference>
<evidence type="ECO:0000313" key="13">
    <source>
        <dbReference type="Proteomes" id="UP000437068"/>
    </source>
</evidence>
<dbReference type="Proteomes" id="UP000440732">
    <property type="component" value="Unassembled WGS sequence"/>
</dbReference>
<dbReference type="OrthoDB" id="90821at2759"/>
<dbReference type="Proteomes" id="UP000441208">
    <property type="component" value="Unassembled WGS sequence"/>
</dbReference>
<protein>
    <submittedName>
        <fullName evidence="9">Uncharacterized protein</fullName>
    </submittedName>
</protein>
<dbReference type="EMBL" id="QXGC01000010">
    <property type="protein sequence ID" value="KAE9255568.1"/>
    <property type="molecule type" value="Genomic_DNA"/>
</dbReference>
<evidence type="ECO:0000313" key="16">
    <source>
        <dbReference type="Proteomes" id="UP000441208"/>
    </source>
</evidence>
<feature type="region of interest" description="Disordered" evidence="1">
    <location>
        <begin position="1"/>
        <end position="27"/>
    </location>
</feature>
<name>A0A6A4AJG3_9STRA</name>
<evidence type="ECO:0000313" key="6">
    <source>
        <dbReference type="EMBL" id="KAE9153407.1"/>
    </source>
</evidence>
<dbReference type="EMBL" id="QXGE01000090">
    <property type="protein sequence ID" value="KAE9325329.1"/>
    <property type="molecule type" value="Genomic_DNA"/>
</dbReference>
<dbReference type="Proteomes" id="UP000429523">
    <property type="component" value="Unassembled WGS sequence"/>
</dbReference>
<evidence type="ECO:0000313" key="4">
    <source>
        <dbReference type="EMBL" id="KAE9102236.1"/>
    </source>
</evidence>
<dbReference type="Proteomes" id="UP000437068">
    <property type="component" value="Unassembled WGS sequence"/>
</dbReference>
<dbReference type="Proteomes" id="UP000440367">
    <property type="component" value="Unassembled WGS sequence"/>
</dbReference>
<dbReference type="EMBL" id="QXFZ01000009">
    <property type="protein sequence ID" value="KAE9140912.1"/>
    <property type="molecule type" value="Genomic_DNA"/>
</dbReference>
<evidence type="ECO:0000313" key="12">
    <source>
        <dbReference type="Proteomes" id="UP000433483"/>
    </source>
</evidence>
<evidence type="ECO:0000313" key="11">
    <source>
        <dbReference type="Proteomes" id="UP000429523"/>
    </source>
</evidence>
<dbReference type="Proteomes" id="UP000476176">
    <property type="component" value="Unassembled WGS sequence"/>
</dbReference>
<evidence type="ECO:0000313" key="14">
    <source>
        <dbReference type="Proteomes" id="UP000440367"/>
    </source>
</evidence>
<dbReference type="EMBL" id="QXFW01000056">
    <property type="protein sequence ID" value="KAE9027652.1"/>
    <property type="molecule type" value="Genomic_DNA"/>
</dbReference>
<dbReference type="EMBL" id="QXGA01000070">
    <property type="protein sequence ID" value="KAE9153407.1"/>
    <property type="molecule type" value="Genomic_DNA"/>
</dbReference>
<accession>A0A6A4AJG3</accession>
<evidence type="ECO:0000313" key="10">
    <source>
        <dbReference type="EMBL" id="KAE9325329.1"/>
    </source>
</evidence>
<evidence type="ECO:0000313" key="2">
    <source>
        <dbReference type="EMBL" id="KAE8946710.1"/>
    </source>
</evidence>
<dbReference type="EMBL" id="QXGB01000009">
    <property type="protein sequence ID" value="KAE9237851.1"/>
    <property type="molecule type" value="Genomic_DNA"/>
</dbReference>
<evidence type="ECO:0000313" key="18">
    <source>
        <dbReference type="Proteomes" id="UP000476176"/>
    </source>
</evidence>
<dbReference type="AlphaFoldDB" id="A0A6A4AJG3"/>
<reference evidence="11 12" key="1">
    <citation type="submission" date="2018-08" db="EMBL/GenBank/DDBJ databases">
        <title>Genomic investigation of the strawberry pathogen Phytophthora fragariae indicates pathogenicity is determined by transcriptional variation in three key races.</title>
        <authorList>
            <person name="Adams T.M."/>
            <person name="Armitage A.D."/>
            <person name="Sobczyk M.K."/>
            <person name="Bates H.J."/>
            <person name="Dunwell J.M."/>
            <person name="Nellist C.F."/>
            <person name="Harrison R.J."/>
        </authorList>
    </citation>
    <scope>NUCLEOTIDE SEQUENCE [LARGE SCALE GENOMIC DNA]</scope>
    <source>
        <strain evidence="10 13">A4</strain>
        <strain evidence="9 14">BC-1</strain>
        <strain evidence="8 18">BC-23</strain>
        <strain evidence="7 12">NOV-27</strain>
        <strain evidence="6 15">NOV-5</strain>
        <strain evidence="5 16">NOV-71</strain>
        <strain evidence="2 11">NOV-9</strain>
        <strain evidence="4 19">ONT-3</strain>
        <strain evidence="3 17">SCRP245</strain>
    </source>
</reference>
<evidence type="ECO:0000313" key="8">
    <source>
        <dbReference type="EMBL" id="KAE9255568.1"/>
    </source>
</evidence>
<evidence type="ECO:0000313" key="15">
    <source>
        <dbReference type="Proteomes" id="UP000440732"/>
    </source>
</evidence>
<dbReference type="Proteomes" id="UP000488956">
    <property type="component" value="Unassembled WGS sequence"/>
</dbReference>
<evidence type="ECO:0000313" key="3">
    <source>
        <dbReference type="EMBL" id="KAE9027652.1"/>
    </source>
</evidence>
<dbReference type="EMBL" id="QXGF01000106">
    <property type="protein sequence ID" value="KAE8946710.1"/>
    <property type="molecule type" value="Genomic_DNA"/>
</dbReference>
<proteinExistence type="predicted"/>
<evidence type="ECO:0000313" key="19">
    <source>
        <dbReference type="Proteomes" id="UP000488956"/>
    </source>
</evidence>
<keyword evidence="12" id="KW-1185">Reference proteome</keyword>
<evidence type="ECO:0000313" key="7">
    <source>
        <dbReference type="EMBL" id="KAE9237851.1"/>
    </source>
</evidence>
<dbReference type="Proteomes" id="UP000460718">
    <property type="component" value="Unassembled WGS sequence"/>
</dbReference>
<evidence type="ECO:0000256" key="1">
    <source>
        <dbReference type="SAM" id="MobiDB-lite"/>
    </source>
</evidence>
<comment type="caution">
    <text evidence="9">The sequence shown here is derived from an EMBL/GenBank/DDBJ whole genome shotgun (WGS) entry which is preliminary data.</text>
</comment>
<dbReference type="Proteomes" id="UP000433483">
    <property type="component" value="Unassembled WGS sequence"/>
</dbReference>
<evidence type="ECO:0000313" key="17">
    <source>
        <dbReference type="Proteomes" id="UP000460718"/>
    </source>
</evidence>
<organism evidence="9 14">
    <name type="scientific">Phytophthora fragariae</name>
    <dbReference type="NCBI Taxonomy" id="53985"/>
    <lineage>
        <taxon>Eukaryota</taxon>
        <taxon>Sar</taxon>
        <taxon>Stramenopiles</taxon>
        <taxon>Oomycota</taxon>
        <taxon>Peronosporomycetes</taxon>
        <taxon>Peronosporales</taxon>
        <taxon>Peronosporaceae</taxon>
        <taxon>Phytophthora</taxon>
    </lineage>
</organism>
<gene>
    <name evidence="10" type="ORF">PF001_g2980</name>
    <name evidence="9" type="ORF">PF002_g587</name>
    <name evidence="8" type="ORF">PF004_g519</name>
    <name evidence="7" type="ORF">PF005_g473</name>
    <name evidence="6" type="ORF">PF006_g2450</name>
    <name evidence="5" type="ORF">PF007_g480</name>
    <name evidence="2" type="ORF">PF009_g3656</name>
    <name evidence="4" type="ORF">PF010_g14182</name>
    <name evidence="3" type="ORF">PF011_g1931</name>
</gene>
<evidence type="ECO:0000313" key="9">
    <source>
        <dbReference type="EMBL" id="KAE9257911.1"/>
    </source>
</evidence>